<dbReference type="PANTHER" id="PTHR46734:SF1">
    <property type="entry name" value="TELOMERIC REPEAT-BINDING FACTOR 1"/>
    <property type="match status" value="1"/>
</dbReference>
<gene>
    <name evidence="5" type="ORF">SEPMUDRAFT_20326</name>
</gene>
<evidence type="ECO:0000256" key="1">
    <source>
        <dbReference type="ARBA" id="ARBA00023242"/>
    </source>
</evidence>
<keyword evidence="6" id="KW-1185">Reference proteome</keyword>
<name>M3ARL2_SPHMS</name>
<proteinExistence type="predicted"/>
<reference evidence="5 6" key="1">
    <citation type="journal article" date="2012" name="PLoS Pathog.">
        <title>Diverse lifestyles and strategies of plant pathogenesis encoded in the genomes of eighteen Dothideomycetes fungi.</title>
        <authorList>
            <person name="Ohm R.A."/>
            <person name="Feau N."/>
            <person name="Henrissat B."/>
            <person name="Schoch C.L."/>
            <person name="Horwitz B.A."/>
            <person name="Barry K.W."/>
            <person name="Condon B.J."/>
            <person name="Copeland A.C."/>
            <person name="Dhillon B."/>
            <person name="Glaser F."/>
            <person name="Hesse C.N."/>
            <person name="Kosti I."/>
            <person name="LaButti K."/>
            <person name="Lindquist E.A."/>
            <person name="Lucas S."/>
            <person name="Salamov A.A."/>
            <person name="Bradshaw R.E."/>
            <person name="Ciuffetti L."/>
            <person name="Hamelin R.C."/>
            <person name="Kema G.H.J."/>
            <person name="Lawrence C."/>
            <person name="Scott J.A."/>
            <person name="Spatafora J.W."/>
            <person name="Turgeon B.G."/>
            <person name="de Wit P.J.G.M."/>
            <person name="Zhong S."/>
            <person name="Goodwin S.B."/>
            <person name="Grigoriev I.V."/>
        </authorList>
    </citation>
    <scope>NUCLEOTIDE SEQUENCE [LARGE SCALE GENOMIC DNA]</scope>
    <source>
        <strain evidence="5 6">SO2202</strain>
    </source>
</reference>
<dbReference type="Pfam" id="PF00249">
    <property type="entry name" value="Myb_DNA-binding"/>
    <property type="match status" value="1"/>
</dbReference>
<feature type="domain" description="SANT" evidence="3">
    <location>
        <begin position="1"/>
        <end position="51"/>
    </location>
</feature>
<dbReference type="PROSITE" id="PS51294">
    <property type="entry name" value="HTH_MYB"/>
    <property type="match status" value="1"/>
</dbReference>
<dbReference type="OrthoDB" id="608866at2759"/>
<dbReference type="OMA" id="HRFENRT"/>
<dbReference type="InterPro" id="IPR017930">
    <property type="entry name" value="Myb_dom"/>
</dbReference>
<feature type="non-terminal residue" evidence="5">
    <location>
        <position position="1"/>
    </location>
</feature>
<feature type="domain" description="Myb-like" evidence="2">
    <location>
        <begin position="1"/>
        <end position="51"/>
    </location>
</feature>
<sequence>RQRNKWTAEETEDLLKGVSRFGVGSWTRIWNCSDYHFHNRTALDLKDRFRI</sequence>
<feature type="domain" description="HTH myb-type" evidence="4">
    <location>
        <begin position="1"/>
        <end position="51"/>
    </location>
</feature>
<organism evidence="5 6">
    <name type="scientific">Sphaerulina musiva (strain SO2202)</name>
    <name type="common">Poplar stem canker fungus</name>
    <name type="synonym">Septoria musiva</name>
    <dbReference type="NCBI Taxonomy" id="692275"/>
    <lineage>
        <taxon>Eukaryota</taxon>
        <taxon>Fungi</taxon>
        <taxon>Dikarya</taxon>
        <taxon>Ascomycota</taxon>
        <taxon>Pezizomycotina</taxon>
        <taxon>Dothideomycetes</taxon>
        <taxon>Dothideomycetidae</taxon>
        <taxon>Mycosphaerellales</taxon>
        <taxon>Mycosphaerellaceae</taxon>
        <taxon>Sphaerulina</taxon>
    </lineage>
</organism>
<dbReference type="Proteomes" id="UP000016931">
    <property type="component" value="Unassembled WGS sequence"/>
</dbReference>
<dbReference type="CDD" id="cd11660">
    <property type="entry name" value="SANT_TRF"/>
    <property type="match status" value="1"/>
</dbReference>
<dbReference type="AlphaFoldDB" id="M3ARL2"/>
<evidence type="ECO:0000259" key="3">
    <source>
        <dbReference type="PROSITE" id="PS51293"/>
    </source>
</evidence>
<accession>M3ARL2</accession>
<dbReference type="EMBL" id="KB456272">
    <property type="protein sequence ID" value="EMF08129.1"/>
    <property type="molecule type" value="Genomic_DNA"/>
</dbReference>
<dbReference type="SUPFAM" id="SSF46689">
    <property type="entry name" value="Homeodomain-like"/>
    <property type="match status" value="1"/>
</dbReference>
<evidence type="ECO:0000259" key="4">
    <source>
        <dbReference type="PROSITE" id="PS51294"/>
    </source>
</evidence>
<dbReference type="PROSITE" id="PS50090">
    <property type="entry name" value="MYB_LIKE"/>
    <property type="match status" value="1"/>
</dbReference>
<dbReference type="InterPro" id="IPR009057">
    <property type="entry name" value="Homeodomain-like_sf"/>
</dbReference>
<dbReference type="Gene3D" id="1.10.246.220">
    <property type="match status" value="1"/>
</dbReference>
<feature type="non-terminal residue" evidence="5">
    <location>
        <position position="51"/>
    </location>
</feature>
<dbReference type="InterPro" id="IPR001005">
    <property type="entry name" value="SANT/Myb"/>
</dbReference>
<dbReference type="PANTHER" id="PTHR46734">
    <property type="entry name" value="TELOMERIC REPEAT-BINDING FACTOR 1 TERF1"/>
    <property type="match status" value="1"/>
</dbReference>
<evidence type="ECO:0000313" key="5">
    <source>
        <dbReference type="EMBL" id="EMF08129.1"/>
    </source>
</evidence>
<dbReference type="HOGENOM" id="CLU_201538_0_0_1"/>
<keyword evidence="1" id="KW-0539">Nucleus</keyword>
<evidence type="ECO:0000259" key="2">
    <source>
        <dbReference type="PROSITE" id="PS50090"/>
    </source>
</evidence>
<evidence type="ECO:0000313" key="6">
    <source>
        <dbReference type="Proteomes" id="UP000016931"/>
    </source>
</evidence>
<dbReference type="PROSITE" id="PS51293">
    <property type="entry name" value="SANT"/>
    <property type="match status" value="1"/>
</dbReference>
<dbReference type="GeneID" id="27905463"/>
<dbReference type="STRING" id="692275.M3ARL2"/>
<dbReference type="RefSeq" id="XP_016756250.1">
    <property type="nucleotide sequence ID" value="XM_016908326.1"/>
</dbReference>
<protein>
    <submittedName>
        <fullName evidence="5">Uncharacterized protein</fullName>
    </submittedName>
</protein>
<dbReference type="InterPro" id="IPR052450">
    <property type="entry name" value="TRBD-Containing_Protein"/>
</dbReference>
<dbReference type="InterPro" id="IPR017884">
    <property type="entry name" value="SANT_dom"/>
</dbReference>